<keyword evidence="1" id="KW-1133">Transmembrane helix</keyword>
<dbReference type="EMBL" id="FOGT01000002">
    <property type="protein sequence ID" value="SER55621.1"/>
    <property type="molecule type" value="Genomic_DNA"/>
</dbReference>
<keyword evidence="1" id="KW-0812">Transmembrane</keyword>
<reference evidence="3" key="1">
    <citation type="submission" date="2016-10" db="EMBL/GenBank/DDBJ databases">
        <authorList>
            <person name="Varghese N."/>
            <person name="Submissions S."/>
        </authorList>
    </citation>
    <scope>NUCLEOTIDE SEQUENCE [LARGE SCALE GENOMIC DNA]</scope>
    <source>
        <strain evidence="3">S9</strain>
    </source>
</reference>
<proteinExistence type="predicted"/>
<dbReference type="AlphaFoldDB" id="A0A1H9Q5A6"/>
<name>A0A1H9Q5A6_9BACI</name>
<keyword evidence="1" id="KW-0472">Membrane</keyword>
<dbReference type="Proteomes" id="UP000198571">
    <property type="component" value="Unassembled WGS sequence"/>
</dbReference>
<evidence type="ECO:0000256" key="1">
    <source>
        <dbReference type="SAM" id="Phobius"/>
    </source>
</evidence>
<dbReference type="InterPro" id="IPR026369">
    <property type="entry name" value="CxxC_20_CxxC"/>
</dbReference>
<organism evidence="2 3">
    <name type="scientific">Salipaludibacillus aurantiacus</name>
    <dbReference type="NCBI Taxonomy" id="1601833"/>
    <lineage>
        <taxon>Bacteria</taxon>
        <taxon>Bacillati</taxon>
        <taxon>Bacillota</taxon>
        <taxon>Bacilli</taxon>
        <taxon>Bacillales</taxon>
        <taxon>Bacillaceae</taxon>
    </lineage>
</organism>
<dbReference type="NCBIfam" id="TIGR04104">
    <property type="entry name" value="cxxc_20_cxxc"/>
    <property type="match status" value="1"/>
</dbReference>
<protein>
    <submittedName>
        <fullName evidence="2">Cxxc_20_cxxc protein</fullName>
    </submittedName>
</protein>
<gene>
    <name evidence="2" type="ORF">SAMN05518684_10246</name>
</gene>
<sequence>MLKCPHCNTASFKRSKILKANWIFSTIQCNNCGKKSRITYFSRLIVVALTVVPFLIFGLILSPFDNVLVTIFVAILIAFTGSLLTPYLVKYKIEEKNAS</sequence>
<evidence type="ECO:0000313" key="2">
    <source>
        <dbReference type="EMBL" id="SER55621.1"/>
    </source>
</evidence>
<feature type="transmembrane region" description="Helical" evidence="1">
    <location>
        <begin position="40"/>
        <end position="61"/>
    </location>
</feature>
<accession>A0A1H9Q5A6</accession>
<evidence type="ECO:0000313" key="3">
    <source>
        <dbReference type="Proteomes" id="UP000198571"/>
    </source>
</evidence>
<dbReference type="RefSeq" id="WP_177174158.1">
    <property type="nucleotide sequence ID" value="NZ_FOGT01000002.1"/>
</dbReference>
<feature type="transmembrane region" description="Helical" evidence="1">
    <location>
        <begin position="67"/>
        <end position="89"/>
    </location>
</feature>
<keyword evidence="3" id="KW-1185">Reference proteome</keyword>